<feature type="region of interest" description="Disordered" evidence="1">
    <location>
        <begin position="387"/>
        <end position="458"/>
    </location>
</feature>
<feature type="compositionally biased region" description="Polar residues" evidence="1">
    <location>
        <begin position="1"/>
        <end position="14"/>
    </location>
</feature>
<feature type="compositionally biased region" description="Basic and acidic residues" evidence="1">
    <location>
        <begin position="353"/>
        <end position="364"/>
    </location>
</feature>
<feature type="compositionally biased region" description="Acidic residues" evidence="1">
    <location>
        <begin position="197"/>
        <end position="208"/>
    </location>
</feature>
<accession>A0AA38LUJ8</accession>
<feature type="region of interest" description="Disordered" evidence="1">
    <location>
        <begin position="317"/>
        <end position="372"/>
    </location>
</feature>
<feature type="compositionally biased region" description="Polar residues" evidence="1">
    <location>
        <begin position="97"/>
        <end position="106"/>
    </location>
</feature>
<reference evidence="2" key="1">
    <citation type="journal article" date="2022" name="G3 (Bethesda)">
        <title>High quality genome of the basidiomycete yeast Dioszegia hungarica PDD-24b-2 isolated from cloud water.</title>
        <authorList>
            <person name="Jarrige D."/>
            <person name="Haridas S."/>
            <person name="Bleykasten-Grosshans C."/>
            <person name="Joly M."/>
            <person name="Nadalig T."/>
            <person name="Sancelme M."/>
            <person name="Vuilleumier S."/>
            <person name="Grigoriev I.V."/>
            <person name="Amato P."/>
            <person name="Bringel F."/>
        </authorList>
    </citation>
    <scope>NUCLEOTIDE SEQUENCE</scope>
    <source>
        <strain evidence="2">PDD-24b-2</strain>
    </source>
</reference>
<evidence type="ECO:0000313" key="2">
    <source>
        <dbReference type="EMBL" id="KAI9634994.1"/>
    </source>
</evidence>
<keyword evidence="3" id="KW-1185">Reference proteome</keyword>
<dbReference type="AlphaFoldDB" id="A0AA38LUJ8"/>
<evidence type="ECO:0000256" key="1">
    <source>
        <dbReference type="SAM" id="MobiDB-lite"/>
    </source>
</evidence>
<evidence type="ECO:0000313" key="3">
    <source>
        <dbReference type="Proteomes" id="UP001164286"/>
    </source>
</evidence>
<feature type="compositionally biased region" description="Basic and acidic residues" evidence="1">
    <location>
        <begin position="429"/>
        <end position="457"/>
    </location>
</feature>
<proteinExistence type="predicted"/>
<name>A0AA38LUJ8_9TREE</name>
<feature type="compositionally biased region" description="Basic and acidic residues" evidence="1">
    <location>
        <begin position="329"/>
        <end position="344"/>
    </location>
</feature>
<dbReference type="GeneID" id="77729021"/>
<sequence length="499" mass="53256">MPGSPTQDPLTLKTSGPRKPPSLGPLTFAANRQGWHGAYCSPPGRKSPAGSDCGTVAGWGDESGGEGSMKGGYLEYGRAGVERWEESAGDGSDAESICSSIGSGKTSYRRPLGRPDGDEPRVTSTKPAWVDELQSGWSFDPPEQEVPAAESGGGATANGHERTADTQALEDPRRRGFGFGEELVMDATHAVEHWDDPDPPAAEPEETTQDPATSHPDTETELSTGVRIHHGDELVHGTAYDKKSLDKCRSKPWWVAGEERQSCQATLINLDDSHREDADTGSTGGDTVGPPPKVLIRRRKHVRGARPGRLVDPLIDTHALRIPNSPSSPDDRDTTNDLGAHDIHLATSSVLPETRRRSSMDGERPFSWGTNEEGVAGDYLEVHVPTSLPSSTEQQKAKPARDLQSLDQSQPTSSGAAVQETVKDSGGSLRKENAPAREHAVTKEEQTEGRGAAHDTGSRSTALSCAYLTLGMGIAGAATYFVADWISRMVDETGVNDTD</sequence>
<feature type="region of interest" description="Disordered" evidence="1">
    <location>
        <begin position="274"/>
        <end position="293"/>
    </location>
</feature>
<gene>
    <name evidence="2" type="ORF">MKK02DRAFT_37870</name>
</gene>
<feature type="compositionally biased region" description="Basic and acidic residues" evidence="1">
    <location>
        <begin position="159"/>
        <end position="174"/>
    </location>
</feature>
<dbReference type="Proteomes" id="UP001164286">
    <property type="component" value="Unassembled WGS sequence"/>
</dbReference>
<organism evidence="2 3">
    <name type="scientific">Dioszegia hungarica</name>
    <dbReference type="NCBI Taxonomy" id="4972"/>
    <lineage>
        <taxon>Eukaryota</taxon>
        <taxon>Fungi</taxon>
        <taxon>Dikarya</taxon>
        <taxon>Basidiomycota</taxon>
        <taxon>Agaricomycotina</taxon>
        <taxon>Tremellomycetes</taxon>
        <taxon>Tremellales</taxon>
        <taxon>Bulleribasidiaceae</taxon>
        <taxon>Dioszegia</taxon>
    </lineage>
</organism>
<feature type="region of interest" description="Disordered" evidence="1">
    <location>
        <begin position="1"/>
        <end position="228"/>
    </location>
</feature>
<protein>
    <submittedName>
        <fullName evidence="2">Uncharacterized protein</fullName>
    </submittedName>
</protein>
<comment type="caution">
    <text evidence="2">The sequence shown here is derived from an EMBL/GenBank/DDBJ whole genome shotgun (WGS) entry which is preliminary data.</text>
</comment>
<dbReference type="EMBL" id="JAKWFO010000006">
    <property type="protein sequence ID" value="KAI9634994.1"/>
    <property type="molecule type" value="Genomic_DNA"/>
</dbReference>
<feature type="compositionally biased region" description="Polar residues" evidence="1">
    <location>
        <begin position="405"/>
        <end position="416"/>
    </location>
</feature>
<feature type="compositionally biased region" description="Gly residues" evidence="1">
    <location>
        <begin position="61"/>
        <end position="70"/>
    </location>
</feature>
<dbReference type="RefSeq" id="XP_052944771.1">
    <property type="nucleotide sequence ID" value="XM_053089816.1"/>
</dbReference>